<sequence length="342" mass="35894">MSGNLISSSPMSGKPSSSKPMRVGPALRWLVTAVAAAIVWLPQPGVAQEWPSRTVTLTQTFAGGGMMDFAIRAIAQAMTETFGQTFVVETKQGGGGVVGLVATAKAPPDGYHFVVTAIGPMVFRPLVEKTIGFDPDKDFEPVILIGATPNGVLAAPKLGVSTIAELKTWAARNGNKLNIGMPGIGTMGQYCGVLLLQKLGIEGNFINYRGGTPIVQDLLGGQIELGTPAFGPSAMSTKVLAIAADKRLDAVPAVPTLKEAGVDITCATWNAIFAPRGTPKAIVVKLNAAIDAYLQKPETQKAFNDIGMTPWGGTPERVTAQMADDRKTWGDIVIRLEAANPK</sequence>
<dbReference type="AlphaFoldDB" id="A0A371B6S2"/>
<dbReference type="PANTHER" id="PTHR42928:SF5">
    <property type="entry name" value="BLR1237 PROTEIN"/>
    <property type="match status" value="1"/>
</dbReference>
<dbReference type="PANTHER" id="PTHR42928">
    <property type="entry name" value="TRICARBOXYLATE-BINDING PROTEIN"/>
    <property type="match status" value="1"/>
</dbReference>
<dbReference type="Gene3D" id="3.40.190.10">
    <property type="entry name" value="Periplasmic binding protein-like II"/>
    <property type="match status" value="1"/>
</dbReference>
<evidence type="ECO:0000313" key="4">
    <source>
        <dbReference type="Proteomes" id="UP000263993"/>
    </source>
</evidence>
<comment type="similarity">
    <text evidence="1">Belongs to the UPF0065 (bug) family.</text>
</comment>
<proteinExistence type="inferred from homology"/>
<dbReference type="SUPFAM" id="SSF53850">
    <property type="entry name" value="Periplasmic binding protein-like II"/>
    <property type="match status" value="1"/>
</dbReference>
<name>A0A371B6S2_9BRAD</name>
<comment type="caution">
    <text evidence="3">The sequence shown here is derived from an EMBL/GenBank/DDBJ whole genome shotgun (WGS) entry which is preliminary data.</text>
</comment>
<dbReference type="CDD" id="cd07012">
    <property type="entry name" value="PBP2_Bug_TTT"/>
    <property type="match status" value="1"/>
</dbReference>
<dbReference type="Gene3D" id="3.40.190.150">
    <property type="entry name" value="Bordetella uptake gene, domain 1"/>
    <property type="match status" value="1"/>
</dbReference>
<reference evidence="4" key="1">
    <citation type="submission" date="2018-08" db="EMBL/GenBank/DDBJ databases">
        <authorList>
            <person name="Kim S.-J."/>
            <person name="Jung G.-Y."/>
        </authorList>
    </citation>
    <scope>NUCLEOTIDE SEQUENCE [LARGE SCALE GENOMIC DNA]</scope>
    <source>
        <strain evidence="4">GY_H</strain>
    </source>
</reference>
<dbReference type="Pfam" id="PF03401">
    <property type="entry name" value="TctC"/>
    <property type="match status" value="1"/>
</dbReference>
<dbReference type="RefSeq" id="WP_115515322.1">
    <property type="nucleotide sequence ID" value="NZ_QRGO01000001.1"/>
</dbReference>
<dbReference type="InterPro" id="IPR005064">
    <property type="entry name" value="BUG"/>
</dbReference>
<keyword evidence="4" id="KW-1185">Reference proteome</keyword>
<feature type="compositionally biased region" description="Low complexity" evidence="2">
    <location>
        <begin position="7"/>
        <end position="21"/>
    </location>
</feature>
<organism evidence="3 4">
    <name type="scientific">Undibacter mobilis</name>
    <dbReference type="NCBI Taxonomy" id="2292256"/>
    <lineage>
        <taxon>Bacteria</taxon>
        <taxon>Pseudomonadati</taxon>
        <taxon>Pseudomonadota</taxon>
        <taxon>Alphaproteobacteria</taxon>
        <taxon>Hyphomicrobiales</taxon>
        <taxon>Nitrobacteraceae</taxon>
        <taxon>Undibacter</taxon>
    </lineage>
</organism>
<dbReference type="EMBL" id="QRGO01000001">
    <property type="protein sequence ID" value="RDV03296.1"/>
    <property type="molecule type" value="Genomic_DNA"/>
</dbReference>
<evidence type="ECO:0000256" key="1">
    <source>
        <dbReference type="ARBA" id="ARBA00006987"/>
    </source>
</evidence>
<dbReference type="InterPro" id="IPR042100">
    <property type="entry name" value="Bug_dom1"/>
</dbReference>
<dbReference type="PIRSF" id="PIRSF017082">
    <property type="entry name" value="YflP"/>
    <property type="match status" value="1"/>
</dbReference>
<dbReference type="Proteomes" id="UP000263993">
    <property type="component" value="Unassembled WGS sequence"/>
</dbReference>
<feature type="region of interest" description="Disordered" evidence="2">
    <location>
        <begin position="1"/>
        <end position="21"/>
    </location>
</feature>
<protein>
    <submittedName>
        <fullName evidence="3">Tripartite tricarboxylate transporter substrate binding protein</fullName>
    </submittedName>
</protein>
<accession>A0A371B6S2</accession>
<evidence type="ECO:0000313" key="3">
    <source>
        <dbReference type="EMBL" id="RDV03296.1"/>
    </source>
</evidence>
<gene>
    <name evidence="3" type="ORF">DXH78_01055</name>
</gene>
<dbReference type="OrthoDB" id="9780943at2"/>
<evidence type="ECO:0000256" key="2">
    <source>
        <dbReference type="SAM" id="MobiDB-lite"/>
    </source>
</evidence>